<proteinExistence type="inferred from homology"/>
<dbReference type="InterPro" id="IPR017871">
    <property type="entry name" value="ABC_transporter-like_CS"/>
</dbReference>
<dbReference type="EC" id="7.6.2.2" evidence="3"/>
<dbReference type="FunFam" id="3.40.50.300:FF:000604">
    <property type="entry name" value="ABC transporter B family member 28"/>
    <property type="match status" value="1"/>
</dbReference>
<evidence type="ECO:0000256" key="8">
    <source>
        <dbReference type="ARBA" id="ARBA00022840"/>
    </source>
</evidence>
<dbReference type="InterPro" id="IPR003593">
    <property type="entry name" value="AAA+_ATPase"/>
</dbReference>
<dbReference type="SUPFAM" id="SSF52540">
    <property type="entry name" value="P-loop containing nucleoside triphosphate hydrolases"/>
    <property type="match status" value="1"/>
</dbReference>
<evidence type="ECO:0000256" key="12">
    <source>
        <dbReference type="ARBA" id="ARBA00040960"/>
    </source>
</evidence>
<dbReference type="Gene3D" id="3.40.50.300">
    <property type="entry name" value="P-loop containing nucleotide triphosphate hydrolases"/>
    <property type="match status" value="1"/>
</dbReference>
<reference evidence="16 17" key="1">
    <citation type="submission" date="2015-05" db="EMBL/GenBank/DDBJ databases">
        <authorList>
            <person name="Tang B."/>
            <person name="Yu Y."/>
        </authorList>
    </citation>
    <scope>NUCLEOTIDE SEQUENCE [LARGE SCALE GENOMIC DNA]</scope>
    <source>
        <strain evidence="16 17">DSM 7029</strain>
    </source>
</reference>
<dbReference type="Pfam" id="PF00664">
    <property type="entry name" value="ABC_membrane"/>
    <property type="match status" value="1"/>
</dbReference>
<comment type="similarity">
    <text evidence="2">Belongs to the ABC transporter superfamily. Drug exporter-2 (TC 3.A.1.117) family.</text>
</comment>
<feature type="domain" description="ABC transporter" evidence="14">
    <location>
        <begin position="299"/>
        <end position="533"/>
    </location>
</feature>
<sequence length="537" mass="57658">MPALFKQLLDSGFKAQLGFPLWMVPVAVIGLFATRGLLAFVGTYLFNWSTSQAVLALRRDLIRSVMNADASLYNSLSPGVAATRVINDPQGATSALASSVTTILRDGTTLVALLGYLFYLNWKLTLVSLITMPLLALVVRKVQKRVLSVGTHSYESQIRLVGIVDDITRAWRVVRTFDAAEFEARRFEAEAQKLRRATLKTVAAGATMTPLTQVVASTGVALILALALAEANRGSSTVGEFVAFITAMLMTISPMRHLTDVTQPIVGGLIGARACFDLMDTPPEPDKGTREVDNCAGELRFDQVDVLYPGSDRPALNGLSLDIPAGATIALVGPSGAGKSSIVNAALGFVAPSAGCITLDGVDVQSIRKASLRKQFAVVSQDIVLFDGSIADNVAYAQPKDAARIEACLRAANLWEFVSGLPEGVQTTIGTNGSRLSGGQRQRVAIARALYKNAKVWIFDEATSALDTESERVVQQSIERWQGEKTLILIAHRLSTVRNADRIYVLSDGRVVESGTHKDLMERGGLYAGMVQAQAMD</sequence>
<keyword evidence="8" id="KW-0067">ATP-binding</keyword>
<dbReference type="InterPro" id="IPR036640">
    <property type="entry name" value="ABC1_TM_sf"/>
</dbReference>
<evidence type="ECO:0000256" key="10">
    <source>
        <dbReference type="ARBA" id="ARBA00023136"/>
    </source>
</evidence>
<feature type="transmembrane region" description="Helical" evidence="13">
    <location>
        <begin position="21"/>
        <end position="46"/>
    </location>
</feature>
<dbReference type="EMBL" id="CP011371">
    <property type="protein sequence ID" value="AKJ30632.1"/>
    <property type="molecule type" value="Genomic_DNA"/>
</dbReference>
<evidence type="ECO:0000256" key="5">
    <source>
        <dbReference type="ARBA" id="ARBA00022475"/>
    </source>
</evidence>
<dbReference type="GO" id="GO:0008559">
    <property type="term" value="F:ABC-type xenobiotic transporter activity"/>
    <property type="evidence" value="ECO:0007669"/>
    <property type="project" value="UniProtKB-EC"/>
</dbReference>
<dbReference type="InterPro" id="IPR027417">
    <property type="entry name" value="P-loop_NTPase"/>
</dbReference>
<keyword evidence="7" id="KW-0547">Nucleotide-binding</keyword>
<evidence type="ECO:0000256" key="11">
    <source>
        <dbReference type="ARBA" id="ARBA00034018"/>
    </source>
</evidence>
<evidence type="ECO:0000256" key="6">
    <source>
        <dbReference type="ARBA" id="ARBA00022692"/>
    </source>
</evidence>
<dbReference type="GO" id="GO:0016887">
    <property type="term" value="F:ATP hydrolysis activity"/>
    <property type="evidence" value="ECO:0007669"/>
    <property type="project" value="InterPro"/>
</dbReference>
<dbReference type="PANTHER" id="PTHR24221">
    <property type="entry name" value="ATP-BINDING CASSETTE SUB-FAMILY B"/>
    <property type="match status" value="1"/>
</dbReference>
<dbReference type="GO" id="GO:0005737">
    <property type="term" value="C:cytoplasm"/>
    <property type="evidence" value="ECO:0007669"/>
    <property type="project" value="UniProtKB-ARBA"/>
</dbReference>
<feature type="transmembrane region" description="Helical" evidence="13">
    <location>
        <begin position="116"/>
        <end position="139"/>
    </location>
</feature>
<protein>
    <recommendedName>
        <fullName evidence="12">Multidrug resistance-like ATP-binding protein MdlB</fullName>
        <ecNumber evidence="3">7.6.2.2</ecNumber>
    </recommendedName>
</protein>
<evidence type="ECO:0000256" key="7">
    <source>
        <dbReference type="ARBA" id="ARBA00022741"/>
    </source>
</evidence>
<dbReference type="InterPro" id="IPR039421">
    <property type="entry name" value="Type_1_exporter"/>
</dbReference>
<dbReference type="Gene3D" id="1.20.1560.10">
    <property type="entry name" value="ABC transporter type 1, transmembrane domain"/>
    <property type="match status" value="1"/>
</dbReference>
<dbReference type="Proteomes" id="UP000035352">
    <property type="component" value="Chromosome"/>
</dbReference>
<keyword evidence="6 13" id="KW-0812">Transmembrane</keyword>
<name>A0A0G3BMJ4_9BURK</name>
<dbReference type="SMART" id="SM00382">
    <property type="entry name" value="AAA"/>
    <property type="match status" value="1"/>
</dbReference>
<dbReference type="SUPFAM" id="SSF90123">
    <property type="entry name" value="ABC transporter transmembrane region"/>
    <property type="match status" value="1"/>
</dbReference>
<dbReference type="InterPro" id="IPR003439">
    <property type="entry name" value="ABC_transporter-like_ATP-bd"/>
</dbReference>
<evidence type="ECO:0000256" key="9">
    <source>
        <dbReference type="ARBA" id="ARBA00022989"/>
    </source>
</evidence>
<dbReference type="PATRIC" id="fig|413882.6.peg.4114"/>
<dbReference type="PROSITE" id="PS50929">
    <property type="entry name" value="ABC_TM1F"/>
    <property type="match status" value="1"/>
</dbReference>
<comment type="catalytic activity">
    <reaction evidence="11">
        <text>ATP + H2O + xenobioticSide 1 = ADP + phosphate + xenobioticSide 2.</text>
        <dbReference type="EC" id="7.6.2.2"/>
    </reaction>
</comment>
<dbReference type="PROSITE" id="PS00211">
    <property type="entry name" value="ABC_TRANSPORTER_1"/>
    <property type="match status" value="1"/>
</dbReference>
<dbReference type="CDD" id="cd18552">
    <property type="entry name" value="ABC_6TM_MsbA_like"/>
    <property type="match status" value="1"/>
</dbReference>
<evidence type="ECO:0000313" key="16">
    <source>
        <dbReference type="EMBL" id="AKJ30632.1"/>
    </source>
</evidence>
<evidence type="ECO:0000313" key="17">
    <source>
        <dbReference type="Proteomes" id="UP000035352"/>
    </source>
</evidence>
<dbReference type="GO" id="GO:0005886">
    <property type="term" value="C:plasma membrane"/>
    <property type="evidence" value="ECO:0007669"/>
    <property type="project" value="UniProtKB-SubCell"/>
</dbReference>
<evidence type="ECO:0000256" key="2">
    <source>
        <dbReference type="ARBA" id="ARBA00006526"/>
    </source>
</evidence>
<evidence type="ECO:0000256" key="4">
    <source>
        <dbReference type="ARBA" id="ARBA00022448"/>
    </source>
</evidence>
<dbReference type="GO" id="GO:0034040">
    <property type="term" value="F:ATPase-coupled lipid transmembrane transporter activity"/>
    <property type="evidence" value="ECO:0007669"/>
    <property type="project" value="TreeGrafter"/>
</dbReference>
<dbReference type="AlphaFoldDB" id="A0A0G3BMJ4"/>
<evidence type="ECO:0000259" key="15">
    <source>
        <dbReference type="PROSITE" id="PS50929"/>
    </source>
</evidence>
<dbReference type="PANTHER" id="PTHR24221:SF632">
    <property type="entry name" value="ATP-DEPENDENT LIPID A-CORE FLIPPASE"/>
    <property type="match status" value="1"/>
</dbReference>
<organism evidence="16 17">
    <name type="scientific">Caldimonas brevitalea</name>
    <dbReference type="NCBI Taxonomy" id="413882"/>
    <lineage>
        <taxon>Bacteria</taxon>
        <taxon>Pseudomonadati</taxon>
        <taxon>Pseudomonadota</taxon>
        <taxon>Betaproteobacteria</taxon>
        <taxon>Burkholderiales</taxon>
        <taxon>Sphaerotilaceae</taxon>
        <taxon>Caldimonas</taxon>
    </lineage>
</organism>
<dbReference type="KEGG" id="pbh:AAW51_3941"/>
<comment type="subcellular location">
    <subcellularLocation>
        <location evidence="1">Cell membrane</location>
        <topology evidence="1">Multi-pass membrane protein</topology>
    </subcellularLocation>
</comment>
<keyword evidence="10 13" id="KW-0472">Membrane</keyword>
<gene>
    <name evidence="16" type="primary">msbA</name>
    <name evidence="16" type="ORF">AAW51_3941</name>
</gene>
<dbReference type="STRING" id="413882.AAW51_3941"/>
<evidence type="ECO:0000256" key="1">
    <source>
        <dbReference type="ARBA" id="ARBA00004651"/>
    </source>
</evidence>
<dbReference type="PROSITE" id="PS50893">
    <property type="entry name" value="ABC_TRANSPORTER_2"/>
    <property type="match status" value="1"/>
</dbReference>
<evidence type="ECO:0000256" key="3">
    <source>
        <dbReference type="ARBA" id="ARBA00012191"/>
    </source>
</evidence>
<feature type="domain" description="ABC transmembrane type-1" evidence="15">
    <location>
        <begin position="1"/>
        <end position="267"/>
    </location>
</feature>
<dbReference type="GO" id="GO:0005524">
    <property type="term" value="F:ATP binding"/>
    <property type="evidence" value="ECO:0007669"/>
    <property type="project" value="UniProtKB-KW"/>
</dbReference>
<keyword evidence="17" id="KW-1185">Reference proteome</keyword>
<evidence type="ECO:0000256" key="13">
    <source>
        <dbReference type="SAM" id="Phobius"/>
    </source>
</evidence>
<keyword evidence="9 13" id="KW-1133">Transmembrane helix</keyword>
<dbReference type="Pfam" id="PF00005">
    <property type="entry name" value="ABC_tran"/>
    <property type="match status" value="1"/>
</dbReference>
<accession>A0A0G3BMJ4</accession>
<dbReference type="InterPro" id="IPR011527">
    <property type="entry name" value="ABC1_TM_dom"/>
</dbReference>
<evidence type="ECO:0000259" key="14">
    <source>
        <dbReference type="PROSITE" id="PS50893"/>
    </source>
</evidence>
<keyword evidence="4" id="KW-0813">Transport</keyword>
<keyword evidence="5" id="KW-1003">Cell membrane</keyword>